<feature type="region of interest" description="Disordered" evidence="1">
    <location>
        <begin position="56"/>
        <end position="122"/>
    </location>
</feature>
<dbReference type="AlphaFoldDB" id="A0A4Z2EHA7"/>
<accession>A0A4Z2EHA7</accession>
<reference evidence="2 3" key="1">
    <citation type="submission" date="2019-03" db="EMBL/GenBank/DDBJ databases">
        <title>First draft genome of Liparis tanakae, snailfish: a comprehensive survey of snailfish specific genes.</title>
        <authorList>
            <person name="Kim W."/>
            <person name="Song I."/>
            <person name="Jeong J.-H."/>
            <person name="Kim D."/>
            <person name="Kim S."/>
            <person name="Ryu S."/>
            <person name="Song J.Y."/>
            <person name="Lee S.K."/>
        </authorList>
    </citation>
    <scope>NUCLEOTIDE SEQUENCE [LARGE SCALE GENOMIC DNA]</scope>
    <source>
        <tissue evidence="2">Muscle</tissue>
    </source>
</reference>
<gene>
    <name evidence="2" type="ORF">EYF80_061668</name>
</gene>
<sequence length="122" mass="13797">MVRPSLSIRDPASAIFLAALMTSEVFFRGPLPLGRHEETRGALRTTCLMMRATRVIHERPRRARSHGDPSPSLQTRQLRDVTSGVHLGLKVRRHHRAADLQSRGLERTHRIQTDGPPEAQRP</sequence>
<proteinExistence type="predicted"/>
<dbReference type="EMBL" id="SRLO01007204">
    <property type="protein sequence ID" value="TNN28183.1"/>
    <property type="molecule type" value="Genomic_DNA"/>
</dbReference>
<name>A0A4Z2EHA7_9TELE</name>
<dbReference type="Proteomes" id="UP000314294">
    <property type="component" value="Unassembled WGS sequence"/>
</dbReference>
<organism evidence="2 3">
    <name type="scientific">Liparis tanakae</name>
    <name type="common">Tanaka's snailfish</name>
    <dbReference type="NCBI Taxonomy" id="230148"/>
    <lineage>
        <taxon>Eukaryota</taxon>
        <taxon>Metazoa</taxon>
        <taxon>Chordata</taxon>
        <taxon>Craniata</taxon>
        <taxon>Vertebrata</taxon>
        <taxon>Euteleostomi</taxon>
        <taxon>Actinopterygii</taxon>
        <taxon>Neopterygii</taxon>
        <taxon>Teleostei</taxon>
        <taxon>Neoteleostei</taxon>
        <taxon>Acanthomorphata</taxon>
        <taxon>Eupercaria</taxon>
        <taxon>Perciformes</taxon>
        <taxon>Cottioidei</taxon>
        <taxon>Cottales</taxon>
        <taxon>Liparidae</taxon>
        <taxon>Liparis</taxon>
    </lineage>
</organism>
<evidence type="ECO:0000256" key="1">
    <source>
        <dbReference type="SAM" id="MobiDB-lite"/>
    </source>
</evidence>
<evidence type="ECO:0000313" key="2">
    <source>
        <dbReference type="EMBL" id="TNN28183.1"/>
    </source>
</evidence>
<protein>
    <submittedName>
        <fullName evidence="2">Uncharacterized protein</fullName>
    </submittedName>
</protein>
<comment type="caution">
    <text evidence="2">The sequence shown here is derived from an EMBL/GenBank/DDBJ whole genome shotgun (WGS) entry which is preliminary data.</text>
</comment>
<keyword evidence="3" id="KW-1185">Reference proteome</keyword>
<evidence type="ECO:0000313" key="3">
    <source>
        <dbReference type="Proteomes" id="UP000314294"/>
    </source>
</evidence>